<sequence length="154" mass="17066">MDQIHDHLEMPELSRDFGKQTYEQQVVKLSETGEDVGVGRGLATLGAESEWEVPMGPAEGDGQGLVQTLRPLHAAALAGLLEQRVYALHLRRYNDALLIHDTVRAVDALAALQNFYQREHATKTQILCAERWLLALFNGEGREGGSWAGRPGHR</sequence>
<comment type="caution">
    <text evidence="2">The sequence shown here is derived from an EMBL/GenBank/DDBJ whole genome shotgun (WGS) entry which is preliminary data.</text>
</comment>
<evidence type="ECO:0000313" key="3">
    <source>
        <dbReference type="Proteomes" id="UP001266305"/>
    </source>
</evidence>
<dbReference type="Proteomes" id="UP001266305">
    <property type="component" value="Unassembled WGS sequence"/>
</dbReference>
<dbReference type="EMBL" id="JASSZA010000005">
    <property type="protein sequence ID" value="KAK2110834.1"/>
    <property type="molecule type" value="Genomic_DNA"/>
</dbReference>
<keyword evidence="2" id="KW-0347">Helicase</keyword>
<dbReference type="InterPro" id="IPR041204">
    <property type="entry name" value="RIG-I-like_C"/>
</dbReference>
<dbReference type="GO" id="GO:0004386">
    <property type="term" value="F:helicase activity"/>
    <property type="evidence" value="ECO:0007669"/>
    <property type="project" value="UniProtKB-KW"/>
</dbReference>
<reference evidence="2 3" key="1">
    <citation type="submission" date="2023-05" db="EMBL/GenBank/DDBJ databases">
        <title>B98-5 Cell Line De Novo Hybrid Assembly: An Optical Mapping Approach.</title>
        <authorList>
            <person name="Kananen K."/>
            <person name="Auerbach J.A."/>
            <person name="Kautto E."/>
            <person name="Blachly J.S."/>
        </authorList>
    </citation>
    <scope>NUCLEOTIDE SEQUENCE [LARGE SCALE GENOMIC DNA]</scope>
    <source>
        <strain evidence="2">B95-8</strain>
        <tissue evidence="2">Cell line</tissue>
    </source>
</reference>
<organism evidence="2 3">
    <name type="scientific">Saguinus oedipus</name>
    <name type="common">Cotton-top tamarin</name>
    <name type="synonym">Oedipomidas oedipus</name>
    <dbReference type="NCBI Taxonomy" id="9490"/>
    <lineage>
        <taxon>Eukaryota</taxon>
        <taxon>Metazoa</taxon>
        <taxon>Chordata</taxon>
        <taxon>Craniata</taxon>
        <taxon>Vertebrata</taxon>
        <taxon>Euteleostomi</taxon>
        <taxon>Mammalia</taxon>
        <taxon>Eutheria</taxon>
        <taxon>Euarchontoglires</taxon>
        <taxon>Primates</taxon>
        <taxon>Haplorrhini</taxon>
        <taxon>Platyrrhini</taxon>
        <taxon>Cebidae</taxon>
        <taxon>Callitrichinae</taxon>
        <taxon>Saguinus</taxon>
    </lineage>
</organism>
<dbReference type="Pfam" id="PF18119">
    <property type="entry name" value="RIG-I_C"/>
    <property type="match status" value="1"/>
</dbReference>
<keyword evidence="3" id="KW-1185">Reference proteome</keyword>
<proteinExistence type="predicted"/>
<protein>
    <submittedName>
        <fullName evidence="2">ATP-dependent RNA helicase dhx58</fullName>
    </submittedName>
</protein>
<keyword evidence="2" id="KW-0547">Nucleotide-binding</keyword>
<dbReference type="Gene3D" id="1.20.1320.30">
    <property type="match status" value="1"/>
</dbReference>
<accession>A0ABQ9VN70</accession>
<keyword evidence="2" id="KW-0067">ATP-binding</keyword>
<evidence type="ECO:0000259" key="1">
    <source>
        <dbReference type="Pfam" id="PF18119"/>
    </source>
</evidence>
<keyword evidence="2" id="KW-0378">Hydrolase</keyword>
<feature type="domain" description="RIG-I-like receptor C-terminal" evidence="1">
    <location>
        <begin position="85"/>
        <end position="140"/>
    </location>
</feature>
<gene>
    <name evidence="2" type="primary">DHX58</name>
    <name evidence="2" type="ORF">P7K49_010580</name>
</gene>
<name>A0ABQ9VN70_SAGOE</name>
<evidence type="ECO:0000313" key="2">
    <source>
        <dbReference type="EMBL" id="KAK2110834.1"/>
    </source>
</evidence>